<dbReference type="CDD" id="cd02440">
    <property type="entry name" value="AdoMet_MTases"/>
    <property type="match status" value="1"/>
</dbReference>
<dbReference type="Proteomes" id="UP000561045">
    <property type="component" value="Unassembled WGS sequence"/>
</dbReference>
<evidence type="ECO:0000256" key="6">
    <source>
        <dbReference type="ARBA" id="ARBA00030757"/>
    </source>
</evidence>
<dbReference type="RefSeq" id="WP_183634642.1">
    <property type="nucleotide sequence ID" value="NZ_BAABLE010000011.1"/>
</dbReference>
<evidence type="ECO:0000256" key="3">
    <source>
        <dbReference type="ARBA" id="ARBA00022603"/>
    </source>
</evidence>
<dbReference type="GO" id="GO:0004719">
    <property type="term" value="F:protein-L-isoaspartate (D-aspartate) O-methyltransferase activity"/>
    <property type="evidence" value="ECO:0007669"/>
    <property type="project" value="InterPro"/>
</dbReference>
<evidence type="ECO:0000259" key="7">
    <source>
        <dbReference type="SMART" id="SM00650"/>
    </source>
</evidence>
<organism evidence="8 9">
    <name type="scientific">Niveibacterium umoris</name>
    <dbReference type="NCBI Taxonomy" id="1193620"/>
    <lineage>
        <taxon>Bacteria</taxon>
        <taxon>Pseudomonadati</taxon>
        <taxon>Pseudomonadota</taxon>
        <taxon>Betaproteobacteria</taxon>
        <taxon>Rhodocyclales</taxon>
        <taxon>Rhodocyclaceae</taxon>
        <taxon>Niveibacterium</taxon>
    </lineage>
</organism>
<dbReference type="Gene3D" id="3.40.50.150">
    <property type="entry name" value="Vaccinia Virus protein VP39"/>
    <property type="match status" value="1"/>
</dbReference>
<accession>A0A840BIR1</accession>
<sequence length="216" mass="23307">MDFEQARFNMVEQQIRPWDVLDMEVLDTLMAVKREYFVPEAYRKLAFSDVAIPLPGGASMLEPKIEAKVLQAVALKKTDKVLEIGTGSGHMAALLAARADWVRSIEIDPALASLAAANLARAGIENVIVEEGDGASGWAERGPYDVIVLSGGVKEVPQSILAQLKPNGRLLAFVGEAPVMSAVLTVATADGQYRSEKLFETLVPPLRVPAKSTFAF</sequence>
<evidence type="ECO:0000256" key="5">
    <source>
        <dbReference type="ARBA" id="ARBA00022691"/>
    </source>
</evidence>
<dbReference type="PANTHER" id="PTHR11579">
    <property type="entry name" value="PROTEIN-L-ISOASPARTATE O-METHYLTRANSFERASE"/>
    <property type="match status" value="1"/>
</dbReference>
<keyword evidence="5" id="KW-0949">S-adenosyl-L-methionine</keyword>
<dbReference type="InterPro" id="IPR020598">
    <property type="entry name" value="rRNA_Ade_methylase_Trfase_N"/>
</dbReference>
<dbReference type="GO" id="GO:0005737">
    <property type="term" value="C:cytoplasm"/>
    <property type="evidence" value="ECO:0007669"/>
    <property type="project" value="TreeGrafter"/>
</dbReference>
<dbReference type="Pfam" id="PF01135">
    <property type="entry name" value="PCMT"/>
    <property type="match status" value="1"/>
</dbReference>
<feature type="domain" description="Ribosomal RNA adenine methylase transferase N-terminal" evidence="7">
    <location>
        <begin position="65"/>
        <end position="190"/>
    </location>
</feature>
<reference evidence="8 9" key="1">
    <citation type="submission" date="2020-08" db="EMBL/GenBank/DDBJ databases">
        <title>Genomic Encyclopedia of Type Strains, Phase IV (KMG-IV): sequencing the most valuable type-strain genomes for metagenomic binning, comparative biology and taxonomic classification.</title>
        <authorList>
            <person name="Goeker M."/>
        </authorList>
    </citation>
    <scope>NUCLEOTIDE SEQUENCE [LARGE SCALE GENOMIC DNA]</scope>
    <source>
        <strain evidence="8 9">DSM 106739</strain>
    </source>
</reference>
<dbReference type="PROSITE" id="PS01279">
    <property type="entry name" value="PCMT"/>
    <property type="match status" value="1"/>
</dbReference>
<dbReference type="SMART" id="SM00650">
    <property type="entry name" value="rADc"/>
    <property type="match status" value="1"/>
</dbReference>
<dbReference type="InterPro" id="IPR000682">
    <property type="entry name" value="PCMT"/>
</dbReference>
<evidence type="ECO:0000256" key="4">
    <source>
        <dbReference type="ARBA" id="ARBA00022679"/>
    </source>
</evidence>
<dbReference type="SUPFAM" id="SSF53335">
    <property type="entry name" value="S-adenosyl-L-methionine-dependent methyltransferases"/>
    <property type="match status" value="1"/>
</dbReference>
<evidence type="ECO:0000313" key="8">
    <source>
        <dbReference type="EMBL" id="MBB4012870.1"/>
    </source>
</evidence>
<dbReference type="GO" id="GO:0000179">
    <property type="term" value="F:rRNA (adenine-N6,N6-)-dimethyltransferase activity"/>
    <property type="evidence" value="ECO:0007669"/>
    <property type="project" value="InterPro"/>
</dbReference>
<evidence type="ECO:0000256" key="1">
    <source>
        <dbReference type="ARBA" id="ARBA00005369"/>
    </source>
</evidence>
<keyword evidence="9" id="KW-1185">Reference proteome</keyword>
<comment type="similarity">
    <text evidence="1">Belongs to the methyltransferase superfamily. L-isoaspartyl/D-aspartyl protein methyltransferase family.</text>
</comment>
<evidence type="ECO:0000313" key="9">
    <source>
        <dbReference type="Proteomes" id="UP000561045"/>
    </source>
</evidence>
<evidence type="ECO:0000256" key="2">
    <source>
        <dbReference type="ARBA" id="ARBA00013346"/>
    </source>
</evidence>
<keyword evidence="3 8" id="KW-0489">Methyltransferase</keyword>
<dbReference type="PANTHER" id="PTHR11579:SF18">
    <property type="entry name" value="PROTEIN-L-ISOASPARTATE O-METHYLTRANSFERASE"/>
    <property type="match status" value="1"/>
</dbReference>
<keyword evidence="4 8" id="KW-0808">Transferase</keyword>
<gene>
    <name evidence="8" type="ORF">GGR36_002178</name>
</gene>
<proteinExistence type="inferred from homology"/>
<dbReference type="InterPro" id="IPR029063">
    <property type="entry name" value="SAM-dependent_MTases_sf"/>
</dbReference>
<name>A0A840BIR1_9RHOO</name>
<dbReference type="AlphaFoldDB" id="A0A840BIR1"/>
<dbReference type="EMBL" id="JACIET010000001">
    <property type="protein sequence ID" value="MBB4012870.1"/>
    <property type="molecule type" value="Genomic_DNA"/>
</dbReference>
<protein>
    <recommendedName>
        <fullName evidence="2">Protein-L-isoaspartate O-methyltransferase</fullName>
    </recommendedName>
    <alternativeName>
        <fullName evidence="6">Protein L-isoaspartyl methyltransferase</fullName>
    </alternativeName>
</protein>
<comment type="caution">
    <text evidence="8">The sequence shown here is derived from an EMBL/GenBank/DDBJ whole genome shotgun (WGS) entry which is preliminary data.</text>
</comment>